<dbReference type="InterPro" id="IPR000182">
    <property type="entry name" value="GNAT_dom"/>
</dbReference>
<evidence type="ECO:0000313" key="4">
    <source>
        <dbReference type="EMBL" id="KEO82582.1"/>
    </source>
</evidence>
<dbReference type="AlphaFoldDB" id="A0A074M9H7"/>
<dbReference type="InterPro" id="IPR016181">
    <property type="entry name" value="Acyl_CoA_acyltransferase"/>
</dbReference>
<sequence>MAVTVRRTTRDDRALVLPLIKGYLDFYEVAHPADEKLHALLDTLELQPERGLQFIAEVDGKPVGFATLYSTFSTLRAQKAMVMNDLFVLPEARKHGVGQALFQACANYVKDNGYAFMEWVTASDNETAQRFYEAQGATRGTWVGYSV</sequence>
<evidence type="ECO:0000313" key="5">
    <source>
        <dbReference type="Proteomes" id="UP000027931"/>
    </source>
</evidence>
<protein>
    <recommendedName>
        <fullName evidence="3">N-acetyltransferase domain-containing protein</fullName>
    </recommendedName>
</protein>
<evidence type="ECO:0000259" key="3">
    <source>
        <dbReference type="PROSITE" id="PS51186"/>
    </source>
</evidence>
<keyword evidence="1" id="KW-0808">Transferase</keyword>
<dbReference type="Pfam" id="PF00583">
    <property type="entry name" value="Acetyltransf_1"/>
    <property type="match status" value="1"/>
</dbReference>
<dbReference type="Proteomes" id="UP000027931">
    <property type="component" value="Unassembled WGS sequence"/>
</dbReference>
<organism evidence="4 5">
    <name type="scientific">Tumebacillus flagellatus</name>
    <dbReference type="NCBI Taxonomy" id="1157490"/>
    <lineage>
        <taxon>Bacteria</taxon>
        <taxon>Bacillati</taxon>
        <taxon>Bacillota</taxon>
        <taxon>Bacilli</taxon>
        <taxon>Bacillales</taxon>
        <taxon>Alicyclobacillaceae</taxon>
        <taxon>Tumebacillus</taxon>
    </lineage>
</organism>
<dbReference type="Gene3D" id="3.40.630.30">
    <property type="match status" value="1"/>
</dbReference>
<dbReference type="STRING" id="1157490.EL26_14445"/>
<dbReference type="PROSITE" id="PS51186">
    <property type="entry name" value="GNAT"/>
    <property type="match status" value="1"/>
</dbReference>
<dbReference type="PANTHER" id="PTHR10545:SF29">
    <property type="entry name" value="GH14572P-RELATED"/>
    <property type="match status" value="1"/>
</dbReference>
<keyword evidence="5" id="KW-1185">Reference proteome</keyword>
<dbReference type="EMBL" id="JMIR01000020">
    <property type="protein sequence ID" value="KEO82582.1"/>
    <property type="molecule type" value="Genomic_DNA"/>
</dbReference>
<keyword evidence="2" id="KW-0012">Acyltransferase</keyword>
<evidence type="ECO:0000256" key="1">
    <source>
        <dbReference type="ARBA" id="ARBA00022679"/>
    </source>
</evidence>
<name>A0A074M9H7_9BACL</name>
<dbReference type="InterPro" id="IPR051016">
    <property type="entry name" value="Diverse_Substrate_AcTransf"/>
</dbReference>
<feature type="domain" description="N-acetyltransferase" evidence="3">
    <location>
        <begin position="3"/>
        <end position="147"/>
    </location>
</feature>
<reference evidence="4 5" key="1">
    <citation type="journal article" date="2013" name="Int. J. Syst. Evol. Microbiol.">
        <title>Tumebacillus flagellatus sp. nov., an alpha-amylase/pullulanase-producing bacterium isolated from cassava wastewater.</title>
        <authorList>
            <person name="Wang Q."/>
            <person name="Xie N."/>
            <person name="Qin Y."/>
            <person name="Shen N."/>
            <person name="Zhu J."/>
            <person name="Mi H."/>
            <person name="Huang R."/>
        </authorList>
    </citation>
    <scope>NUCLEOTIDE SEQUENCE [LARGE SCALE GENOMIC DNA]</scope>
    <source>
        <strain evidence="4 5">GST4</strain>
    </source>
</reference>
<dbReference type="eggNOG" id="COG0456">
    <property type="taxonomic scope" value="Bacteria"/>
</dbReference>
<dbReference type="CDD" id="cd04301">
    <property type="entry name" value="NAT_SF"/>
    <property type="match status" value="1"/>
</dbReference>
<gene>
    <name evidence="4" type="ORF">EL26_14445</name>
</gene>
<dbReference type="OrthoDB" id="9792929at2"/>
<dbReference type="GO" id="GO:0008080">
    <property type="term" value="F:N-acetyltransferase activity"/>
    <property type="evidence" value="ECO:0007669"/>
    <property type="project" value="TreeGrafter"/>
</dbReference>
<dbReference type="SUPFAM" id="SSF55729">
    <property type="entry name" value="Acyl-CoA N-acyltransferases (Nat)"/>
    <property type="match status" value="1"/>
</dbReference>
<comment type="caution">
    <text evidence="4">The sequence shown here is derived from an EMBL/GenBank/DDBJ whole genome shotgun (WGS) entry which is preliminary data.</text>
</comment>
<accession>A0A074M9H7</accession>
<dbReference type="PANTHER" id="PTHR10545">
    <property type="entry name" value="DIAMINE N-ACETYLTRANSFERASE"/>
    <property type="match status" value="1"/>
</dbReference>
<proteinExistence type="predicted"/>
<dbReference type="RefSeq" id="WP_038089858.1">
    <property type="nucleotide sequence ID" value="NZ_JMIR01000020.1"/>
</dbReference>
<evidence type="ECO:0000256" key="2">
    <source>
        <dbReference type="ARBA" id="ARBA00023315"/>
    </source>
</evidence>